<dbReference type="PROSITE" id="PS50931">
    <property type="entry name" value="HTH_LYSR"/>
    <property type="match status" value="1"/>
</dbReference>
<evidence type="ECO:0000313" key="7">
    <source>
        <dbReference type="Proteomes" id="UP000295361"/>
    </source>
</evidence>
<dbReference type="RefSeq" id="WP_133698630.1">
    <property type="nucleotide sequence ID" value="NZ_SNXS01000001.1"/>
</dbReference>
<evidence type="ECO:0000256" key="4">
    <source>
        <dbReference type="ARBA" id="ARBA00023163"/>
    </source>
</evidence>
<proteinExistence type="inferred from homology"/>
<sequence length="288" mass="31161">MSSLRYLRTFLAVAQEGSLAAAAPRVALTQAAVSLQMRALEAELRRELFDRSGRVLTLNAAGRALLPKAQQLVALHDELRGGALLADPLTGAYRIGAVVSAMSSLAHAVVALKHRHGQLDVKVISDRSGPLAALVEAGQLDAAVLVKSAARLPSSLAWTPLYQEPLIVLAHPEVRARTAVKALIGQPFLRFDRNERTGALVAKALKQLDVVVSEFLELNSIEALAELVRQRVGVSLLPRLRRATWEQDPALRVLPLPGLSLQRELGLLHRREATGPLIDAIAQEFVSR</sequence>
<keyword evidence="3 6" id="KW-0238">DNA-binding</keyword>
<dbReference type="SUPFAM" id="SSF46785">
    <property type="entry name" value="Winged helix' DNA-binding domain"/>
    <property type="match status" value="1"/>
</dbReference>
<dbReference type="InterPro" id="IPR005119">
    <property type="entry name" value="LysR_subst-bd"/>
</dbReference>
<keyword evidence="4" id="KW-0804">Transcription</keyword>
<dbReference type="Gene3D" id="3.40.190.10">
    <property type="entry name" value="Periplasmic binding protein-like II"/>
    <property type="match status" value="2"/>
</dbReference>
<dbReference type="InParanoid" id="A0A4R6QU22"/>
<dbReference type="GO" id="GO:0000976">
    <property type="term" value="F:transcription cis-regulatory region binding"/>
    <property type="evidence" value="ECO:0007669"/>
    <property type="project" value="TreeGrafter"/>
</dbReference>
<dbReference type="SUPFAM" id="SSF53850">
    <property type="entry name" value="Periplasmic binding protein-like II"/>
    <property type="match status" value="1"/>
</dbReference>
<dbReference type="PANTHER" id="PTHR30126">
    <property type="entry name" value="HTH-TYPE TRANSCRIPTIONAL REGULATOR"/>
    <property type="match status" value="1"/>
</dbReference>
<dbReference type="InterPro" id="IPR000847">
    <property type="entry name" value="LysR_HTH_N"/>
</dbReference>
<evidence type="ECO:0000313" key="6">
    <source>
        <dbReference type="EMBL" id="TDP73955.1"/>
    </source>
</evidence>
<evidence type="ECO:0000256" key="2">
    <source>
        <dbReference type="ARBA" id="ARBA00023015"/>
    </source>
</evidence>
<comment type="caution">
    <text evidence="6">The sequence shown here is derived from an EMBL/GenBank/DDBJ whole genome shotgun (WGS) entry which is preliminary data.</text>
</comment>
<reference evidence="6 7" key="1">
    <citation type="submission" date="2019-03" db="EMBL/GenBank/DDBJ databases">
        <title>Genomic Encyclopedia of Type Strains, Phase IV (KMG-IV): sequencing the most valuable type-strain genomes for metagenomic binning, comparative biology and taxonomic classification.</title>
        <authorList>
            <person name="Goeker M."/>
        </authorList>
    </citation>
    <scope>NUCLEOTIDE SEQUENCE [LARGE SCALE GENOMIC DNA]</scope>
    <source>
        <strain evidence="6 7">DSM 16998</strain>
    </source>
</reference>
<organism evidence="6 7">
    <name type="scientific">Roseateles toxinivorans</name>
    <dbReference type="NCBI Taxonomy" id="270368"/>
    <lineage>
        <taxon>Bacteria</taxon>
        <taxon>Pseudomonadati</taxon>
        <taxon>Pseudomonadota</taxon>
        <taxon>Betaproteobacteria</taxon>
        <taxon>Burkholderiales</taxon>
        <taxon>Sphaerotilaceae</taxon>
        <taxon>Roseateles</taxon>
    </lineage>
</organism>
<dbReference type="Proteomes" id="UP000295361">
    <property type="component" value="Unassembled WGS sequence"/>
</dbReference>
<dbReference type="PANTHER" id="PTHR30126:SF94">
    <property type="entry name" value="LYSR FAMILY TRANSCRIPTIONAL REGULATOR"/>
    <property type="match status" value="1"/>
</dbReference>
<dbReference type="AlphaFoldDB" id="A0A4R6QU22"/>
<gene>
    <name evidence="6" type="ORF">DES47_1011</name>
</gene>
<feature type="domain" description="HTH lysR-type" evidence="5">
    <location>
        <begin position="1"/>
        <end position="59"/>
    </location>
</feature>
<evidence type="ECO:0000259" key="5">
    <source>
        <dbReference type="PROSITE" id="PS50931"/>
    </source>
</evidence>
<dbReference type="Pfam" id="PF03466">
    <property type="entry name" value="LysR_substrate"/>
    <property type="match status" value="1"/>
</dbReference>
<dbReference type="Pfam" id="PF00126">
    <property type="entry name" value="HTH_1"/>
    <property type="match status" value="1"/>
</dbReference>
<keyword evidence="7" id="KW-1185">Reference proteome</keyword>
<dbReference type="PRINTS" id="PR00039">
    <property type="entry name" value="HTHLYSR"/>
</dbReference>
<comment type="similarity">
    <text evidence="1">Belongs to the LysR transcriptional regulatory family.</text>
</comment>
<dbReference type="EMBL" id="SNXS01000001">
    <property type="protein sequence ID" value="TDP73955.1"/>
    <property type="molecule type" value="Genomic_DNA"/>
</dbReference>
<dbReference type="Gene3D" id="1.10.10.10">
    <property type="entry name" value="Winged helix-like DNA-binding domain superfamily/Winged helix DNA-binding domain"/>
    <property type="match status" value="1"/>
</dbReference>
<accession>A0A4R6QU22</accession>
<name>A0A4R6QU22_9BURK</name>
<dbReference type="InterPro" id="IPR036388">
    <property type="entry name" value="WH-like_DNA-bd_sf"/>
</dbReference>
<keyword evidence="2" id="KW-0805">Transcription regulation</keyword>
<protein>
    <submittedName>
        <fullName evidence="6">DNA-binding transcriptional LysR family regulator</fullName>
    </submittedName>
</protein>
<dbReference type="InterPro" id="IPR036390">
    <property type="entry name" value="WH_DNA-bd_sf"/>
</dbReference>
<dbReference type="OrthoDB" id="9803735at2"/>
<dbReference type="GO" id="GO:0003700">
    <property type="term" value="F:DNA-binding transcription factor activity"/>
    <property type="evidence" value="ECO:0007669"/>
    <property type="project" value="InterPro"/>
</dbReference>
<evidence type="ECO:0000256" key="3">
    <source>
        <dbReference type="ARBA" id="ARBA00023125"/>
    </source>
</evidence>
<evidence type="ECO:0000256" key="1">
    <source>
        <dbReference type="ARBA" id="ARBA00009437"/>
    </source>
</evidence>